<dbReference type="Proteomes" id="UP001428341">
    <property type="component" value="Unassembled WGS sequence"/>
</dbReference>
<evidence type="ECO:0000313" key="2">
    <source>
        <dbReference type="EMBL" id="KAK9183064.1"/>
    </source>
</evidence>
<feature type="compositionally biased region" description="Polar residues" evidence="1">
    <location>
        <begin position="438"/>
        <end position="454"/>
    </location>
</feature>
<feature type="region of interest" description="Disordered" evidence="1">
    <location>
        <begin position="568"/>
        <end position="597"/>
    </location>
</feature>
<evidence type="ECO:0000256" key="1">
    <source>
        <dbReference type="SAM" id="MobiDB-lite"/>
    </source>
</evidence>
<name>A0AAP0QDQ4_9ROSI</name>
<feature type="compositionally biased region" description="Basic and acidic residues" evidence="1">
    <location>
        <begin position="323"/>
        <end position="350"/>
    </location>
</feature>
<feature type="region of interest" description="Disordered" evidence="1">
    <location>
        <begin position="323"/>
        <end position="372"/>
    </location>
</feature>
<gene>
    <name evidence="2" type="ORF">WN944_026213</name>
</gene>
<comment type="caution">
    <text evidence="2">The sequence shown here is derived from an EMBL/GenBank/DDBJ whole genome shotgun (WGS) entry which is preliminary data.</text>
</comment>
<evidence type="ECO:0000313" key="3">
    <source>
        <dbReference type="Proteomes" id="UP001428341"/>
    </source>
</evidence>
<sequence>MAEERKLSSMKRAATANDLHPTVGMFTRSKSEMCLHRNRSGRVRFDSFPLPLSEKRRRTALRQDSSSSVDGGDDDLSCILIKDLRTKRVFSKGFPMNSCFERKKVEEGSVEESAQSTPPDIDFLVDTKVAEEDGNPNMGSVPEKQSNEFDQKSSRIKSFLRPCSRVKLFKAPGSVSYRRLLPFLMDISEENSGGEKMVVEEKALLTSHGHENLINKPTTEIGPAKSNNLDSGNRSNSTPFDCIEEPCKAQQFSHALISMVDEWSKPILKGGIKKFNFKNNSVLFSSCDTKLMDTEETENIGIANPENMHNLNCNKSLALEEKCNSGKDNEDGKHFDDTKQSEIEDVHKFDVGGSSAVSIPNDGDSNLSDGELNESLSNAEQKDYHNGEVLNQIDNANKDYAPRTSPDGDIFGKPEVAENGGIKKCMHNEDDIPGKPSIGSSHRSNIPNDKATGSSRRRKLVINRLSRLKLFRTPGSVSYRRMLPFLKDVAEASPCSSRQDHVLKLEKKLEANPPSPPFVSDYQEISLGNPKGNDCHAERRTGHYNALPILAADASSNDQEINSKLLKDVNESPNPLNKQQEQDVHFEQDRSNTGRKLERGPEIMDINHEINLSGTQLRPHSTSGSFWTKDDKEASSPPSSLSIEEDCSNPAIEVSDDAKPIVADSLHQRSSLHATSFCLNTSAPVFKKGILKRNPRGCRGLCTCLHCSSFRLHAEKAFEFSRNQMQDAEEVCLDLIKELSYIQNMLEKSSFSADGHALVSGSQVDLDSQLIFPTNWPTFEVAWLGNEKGYSFISRSEPSALVRENMQLNIRRAFSYEIQTKIKEVCKRASEAEALAQNRLREMNFDLNIHCRVTCTQGPRVRFANYVEEKVITKPDLPRKYSGLGNTKRKIMLTEREL</sequence>
<feature type="region of interest" description="Disordered" evidence="1">
    <location>
        <begin position="213"/>
        <end position="236"/>
    </location>
</feature>
<dbReference type="PANTHER" id="PTHR34461">
    <property type="entry name" value="EXPRESSED PROTEIN"/>
    <property type="match status" value="1"/>
</dbReference>
<accession>A0AAP0QDQ4</accession>
<feature type="region of interest" description="Disordered" evidence="1">
    <location>
        <begin position="434"/>
        <end position="456"/>
    </location>
</feature>
<keyword evidence="3" id="KW-1185">Reference proteome</keyword>
<feature type="compositionally biased region" description="Polar residues" evidence="1">
    <location>
        <begin position="355"/>
        <end position="372"/>
    </location>
</feature>
<protein>
    <submittedName>
        <fullName evidence="2">Uncharacterized protein</fullName>
    </submittedName>
</protein>
<feature type="compositionally biased region" description="Basic and acidic residues" evidence="1">
    <location>
        <begin position="580"/>
        <end position="597"/>
    </location>
</feature>
<organism evidence="2 3">
    <name type="scientific">Citrus x changshan-huyou</name>
    <dbReference type="NCBI Taxonomy" id="2935761"/>
    <lineage>
        <taxon>Eukaryota</taxon>
        <taxon>Viridiplantae</taxon>
        <taxon>Streptophyta</taxon>
        <taxon>Embryophyta</taxon>
        <taxon>Tracheophyta</taxon>
        <taxon>Spermatophyta</taxon>
        <taxon>Magnoliopsida</taxon>
        <taxon>eudicotyledons</taxon>
        <taxon>Gunneridae</taxon>
        <taxon>Pentapetalae</taxon>
        <taxon>rosids</taxon>
        <taxon>malvids</taxon>
        <taxon>Sapindales</taxon>
        <taxon>Rutaceae</taxon>
        <taxon>Aurantioideae</taxon>
        <taxon>Citrus</taxon>
    </lineage>
</organism>
<dbReference type="EMBL" id="JBCGBO010000024">
    <property type="protein sequence ID" value="KAK9183064.1"/>
    <property type="molecule type" value="Genomic_DNA"/>
</dbReference>
<reference evidence="2 3" key="1">
    <citation type="submission" date="2024-05" db="EMBL/GenBank/DDBJ databases">
        <title>Haplotype-resolved chromosome-level genome assembly of Huyou (Citrus changshanensis).</title>
        <authorList>
            <person name="Miao C."/>
            <person name="Chen W."/>
            <person name="Wu Y."/>
            <person name="Wang L."/>
            <person name="Zhao S."/>
            <person name="Grierson D."/>
            <person name="Xu C."/>
            <person name="Chen K."/>
        </authorList>
    </citation>
    <scope>NUCLEOTIDE SEQUENCE [LARGE SCALE GENOMIC DNA]</scope>
    <source>
        <strain evidence="2">01-14</strain>
        <tissue evidence="2">Leaf</tissue>
    </source>
</reference>
<proteinExistence type="predicted"/>
<feature type="compositionally biased region" description="Polar residues" evidence="1">
    <location>
        <begin position="615"/>
        <end position="626"/>
    </location>
</feature>
<dbReference type="PANTHER" id="PTHR34461:SF4">
    <property type="entry name" value="OS01G0101800 PROTEIN"/>
    <property type="match status" value="1"/>
</dbReference>
<dbReference type="AlphaFoldDB" id="A0AAP0QDQ4"/>
<feature type="compositionally biased region" description="Polar residues" evidence="1">
    <location>
        <begin position="225"/>
        <end position="236"/>
    </location>
</feature>
<feature type="region of interest" description="Disordered" evidence="1">
    <location>
        <begin position="615"/>
        <end position="645"/>
    </location>
</feature>